<feature type="region of interest" description="Disordered" evidence="1">
    <location>
        <begin position="20"/>
        <end position="44"/>
    </location>
</feature>
<feature type="compositionally biased region" description="Basic residues" evidence="1">
    <location>
        <begin position="20"/>
        <end position="29"/>
    </location>
</feature>
<dbReference type="Proteomes" id="UP000719412">
    <property type="component" value="Unassembled WGS sequence"/>
</dbReference>
<evidence type="ECO:0000313" key="3">
    <source>
        <dbReference type="Proteomes" id="UP000719412"/>
    </source>
</evidence>
<evidence type="ECO:0000313" key="2">
    <source>
        <dbReference type="EMBL" id="KAH0807668.1"/>
    </source>
</evidence>
<organism evidence="2 3">
    <name type="scientific">Tenebrio molitor</name>
    <name type="common">Yellow mealworm beetle</name>
    <dbReference type="NCBI Taxonomy" id="7067"/>
    <lineage>
        <taxon>Eukaryota</taxon>
        <taxon>Metazoa</taxon>
        <taxon>Ecdysozoa</taxon>
        <taxon>Arthropoda</taxon>
        <taxon>Hexapoda</taxon>
        <taxon>Insecta</taxon>
        <taxon>Pterygota</taxon>
        <taxon>Neoptera</taxon>
        <taxon>Endopterygota</taxon>
        <taxon>Coleoptera</taxon>
        <taxon>Polyphaga</taxon>
        <taxon>Cucujiformia</taxon>
        <taxon>Tenebrionidae</taxon>
        <taxon>Tenebrio</taxon>
    </lineage>
</organism>
<dbReference type="AlphaFoldDB" id="A0A8J6L638"/>
<reference evidence="2" key="1">
    <citation type="journal article" date="2020" name="J Insects Food Feed">
        <title>The yellow mealworm (Tenebrio molitor) genome: a resource for the emerging insects as food and feed industry.</title>
        <authorList>
            <person name="Eriksson T."/>
            <person name="Andere A."/>
            <person name="Kelstrup H."/>
            <person name="Emery V."/>
            <person name="Picard C."/>
        </authorList>
    </citation>
    <scope>NUCLEOTIDE SEQUENCE</scope>
    <source>
        <strain evidence="2">Stoneville</strain>
        <tissue evidence="2">Whole head</tissue>
    </source>
</reference>
<evidence type="ECO:0000256" key="1">
    <source>
        <dbReference type="SAM" id="MobiDB-lite"/>
    </source>
</evidence>
<accession>A0A8J6L638</accession>
<sequence>MVICGGFGKLFSLRFRQSVRHSKSRKHHTSTNTPNRIKNNSVKVTPFDPLTRPTRCRKSQIVCDTAGEYSKKKRAQSRVLRHTSQKYSLVNVRKIAIAAPSAPIELEVGEKGQTSSFAARVTHFGLNWCLIRASRPLGRSCLTVGTPGRPLSLTLQAFINLRNTHSVSITPLEAWDGVGELSAAVPPTSPEKARLLPSEPEAPISSGIFKRWSRTGMENSRRKKVHVRHPNPSNYTLHQTMPNFAATIRRSARSKQELPVRIPAGEELWNSPDTWTRAPSEPLEKWSKFEARLRGRHWGVERQHPLVELRLCASGLPLYRDDPATKDVFGRAFAEDGRRWERVGVVDKSATGGTHAAELQNS</sequence>
<comment type="caution">
    <text evidence="2">The sequence shown here is derived from an EMBL/GenBank/DDBJ whole genome shotgun (WGS) entry which is preliminary data.</text>
</comment>
<keyword evidence="3" id="KW-1185">Reference proteome</keyword>
<dbReference type="EMBL" id="JABDTM020029934">
    <property type="protein sequence ID" value="KAH0807668.1"/>
    <property type="molecule type" value="Genomic_DNA"/>
</dbReference>
<name>A0A8J6L638_TENMO</name>
<feature type="region of interest" description="Disordered" evidence="1">
    <location>
        <begin position="219"/>
        <end position="238"/>
    </location>
</feature>
<feature type="compositionally biased region" description="Polar residues" evidence="1">
    <location>
        <begin position="30"/>
        <end position="43"/>
    </location>
</feature>
<reference evidence="2" key="2">
    <citation type="submission" date="2021-08" db="EMBL/GenBank/DDBJ databases">
        <authorList>
            <person name="Eriksson T."/>
        </authorList>
    </citation>
    <scope>NUCLEOTIDE SEQUENCE</scope>
    <source>
        <strain evidence="2">Stoneville</strain>
        <tissue evidence="2">Whole head</tissue>
    </source>
</reference>
<gene>
    <name evidence="2" type="ORF">GEV33_015123</name>
</gene>
<proteinExistence type="predicted"/>
<protein>
    <submittedName>
        <fullName evidence="2">Uncharacterized protein</fullName>
    </submittedName>
</protein>